<dbReference type="EMBL" id="CABFOC020000035">
    <property type="protein sequence ID" value="CAH0050517.1"/>
    <property type="molecule type" value="Genomic_DNA"/>
</dbReference>
<reference evidence="1 2" key="2">
    <citation type="submission" date="2021-10" db="EMBL/GenBank/DDBJ databases">
        <authorList>
            <person name="Piombo E."/>
        </authorList>
    </citation>
    <scope>NUCLEOTIDE SEQUENCE [LARGE SCALE GENOMIC DNA]</scope>
</reference>
<accession>A0A9N9Z7M5</accession>
<dbReference type="Proteomes" id="UP000775872">
    <property type="component" value="Unassembled WGS sequence"/>
</dbReference>
<comment type="caution">
    <text evidence="1">The sequence shown here is derived from an EMBL/GenBank/DDBJ whole genome shotgun (WGS) entry which is preliminary data.</text>
</comment>
<organism evidence="1 2">
    <name type="scientific">Clonostachys solani</name>
    <dbReference type="NCBI Taxonomy" id="160281"/>
    <lineage>
        <taxon>Eukaryota</taxon>
        <taxon>Fungi</taxon>
        <taxon>Dikarya</taxon>
        <taxon>Ascomycota</taxon>
        <taxon>Pezizomycotina</taxon>
        <taxon>Sordariomycetes</taxon>
        <taxon>Hypocreomycetidae</taxon>
        <taxon>Hypocreales</taxon>
        <taxon>Bionectriaceae</taxon>
        <taxon>Clonostachys</taxon>
    </lineage>
</organism>
<keyword evidence="2" id="KW-1185">Reference proteome</keyword>
<gene>
    <name evidence="1" type="ORF">CSOL1703_00002490</name>
</gene>
<reference evidence="2" key="1">
    <citation type="submission" date="2019-06" db="EMBL/GenBank/DDBJ databases">
        <authorList>
            <person name="Broberg M."/>
        </authorList>
    </citation>
    <scope>NUCLEOTIDE SEQUENCE [LARGE SCALE GENOMIC DNA]</scope>
</reference>
<evidence type="ECO:0000313" key="2">
    <source>
        <dbReference type="Proteomes" id="UP000775872"/>
    </source>
</evidence>
<sequence length="75" mass="8301">MATEPFPYPKRGPSFWRSTPGELDNSLRRKERWVFGASLVNCLLSSPEAEGKSILVLEGHGVCSRAAMGNGQYPY</sequence>
<protein>
    <submittedName>
        <fullName evidence="1">Uncharacterized protein</fullName>
    </submittedName>
</protein>
<proteinExistence type="predicted"/>
<evidence type="ECO:0000313" key="1">
    <source>
        <dbReference type="EMBL" id="CAH0050517.1"/>
    </source>
</evidence>
<name>A0A9N9Z7M5_9HYPO</name>
<dbReference type="AlphaFoldDB" id="A0A9N9Z7M5"/>